<evidence type="ECO:0000313" key="3">
    <source>
        <dbReference type="Proteomes" id="UP001206206"/>
    </source>
</evidence>
<gene>
    <name evidence="2" type="ORF">NON19_24105</name>
</gene>
<dbReference type="PANTHER" id="PTHR12126">
    <property type="entry name" value="NADH-UBIQUINONE OXIDOREDUCTASE 39 KDA SUBUNIT-RELATED"/>
    <property type="match status" value="1"/>
</dbReference>
<protein>
    <submittedName>
        <fullName evidence="2">NAD(P)H-binding protein</fullName>
    </submittedName>
</protein>
<dbReference type="SUPFAM" id="SSF51735">
    <property type="entry name" value="NAD(P)-binding Rossmann-fold domains"/>
    <property type="match status" value="1"/>
</dbReference>
<name>A0ABT1PI43_9ACTN</name>
<proteinExistence type="predicted"/>
<evidence type="ECO:0000259" key="1">
    <source>
        <dbReference type="Pfam" id="PF13460"/>
    </source>
</evidence>
<dbReference type="InterPro" id="IPR016040">
    <property type="entry name" value="NAD(P)-bd_dom"/>
</dbReference>
<comment type="caution">
    <text evidence="2">The sequence shown here is derived from an EMBL/GenBank/DDBJ whole genome shotgun (WGS) entry which is preliminary data.</text>
</comment>
<dbReference type="Pfam" id="PF13460">
    <property type="entry name" value="NAD_binding_10"/>
    <property type="match status" value="1"/>
</dbReference>
<dbReference type="InterPro" id="IPR051207">
    <property type="entry name" value="ComplexI_NDUFA9_subunit"/>
</dbReference>
<dbReference type="InterPro" id="IPR036291">
    <property type="entry name" value="NAD(P)-bd_dom_sf"/>
</dbReference>
<reference evidence="2 3" key="1">
    <citation type="submission" date="2022-06" db="EMBL/GenBank/DDBJ databases">
        <title>Draft genome sequence of type strain Streptomyces rubrisoli DSM 42083.</title>
        <authorList>
            <person name="Duangmal K."/>
            <person name="Klaysubun C."/>
        </authorList>
    </citation>
    <scope>NUCLEOTIDE SEQUENCE [LARGE SCALE GENOMIC DNA]</scope>
    <source>
        <strain evidence="2 3">DSM 42083</strain>
    </source>
</reference>
<organism evidence="2 3">
    <name type="scientific">Streptantibioticus rubrisoli</name>
    <dbReference type="NCBI Taxonomy" id="1387313"/>
    <lineage>
        <taxon>Bacteria</taxon>
        <taxon>Bacillati</taxon>
        <taxon>Actinomycetota</taxon>
        <taxon>Actinomycetes</taxon>
        <taxon>Kitasatosporales</taxon>
        <taxon>Streptomycetaceae</taxon>
        <taxon>Streptantibioticus</taxon>
    </lineage>
</organism>
<dbReference type="RefSeq" id="WP_255931164.1">
    <property type="nucleotide sequence ID" value="NZ_JANFNH010000036.1"/>
</dbReference>
<sequence length="269" mass="28664">MDTVLVTGGTGVLGAAVVRRLVADGRRVRVLSRRAERPATVPRRAQWAVGDLTSGSGLDAALDGVGAVVHCASDPRHWKNDIIGTRHLIAAARAAGSPHLLYVSIVGVDRVPFGYYQAKRRVERELEDCGLPWTVQRTTQFHDLLLAMAQQLTRLPVAFAAPGLVFQPVDVGEVADKVAQLAVGEAAGRVPDMGGPEVLSAAEVVDAVLRARGRRRPVVSVPLPGKLARAVRDGGLLAPEHAVGQRRFADFVAHAPLTDRRYGAAQRSA</sequence>
<evidence type="ECO:0000313" key="2">
    <source>
        <dbReference type="EMBL" id="MCQ4045032.1"/>
    </source>
</evidence>
<accession>A0ABT1PI43</accession>
<feature type="domain" description="NAD(P)-binding" evidence="1">
    <location>
        <begin position="8"/>
        <end position="143"/>
    </location>
</feature>
<dbReference type="Proteomes" id="UP001206206">
    <property type="component" value="Unassembled WGS sequence"/>
</dbReference>
<dbReference type="PANTHER" id="PTHR12126:SF11">
    <property type="entry name" value="NADH DEHYDROGENASE [UBIQUINONE] 1 ALPHA SUBCOMPLEX SUBUNIT 9, MITOCHONDRIAL"/>
    <property type="match status" value="1"/>
</dbReference>
<dbReference type="Gene3D" id="3.40.50.720">
    <property type="entry name" value="NAD(P)-binding Rossmann-like Domain"/>
    <property type="match status" value="1"/>
</dbReference>
<dbReference type="EMBL" id="JANFNH010000036">
    <property type="protein sequence ID" value="MCQ4045032.1"/>
    <property type="molecule type" value="Genomic_DNA"/>
</dbReference>
<keyword evidence="3" id="KW-1185">Reference proteome</keyword>